<gene>
    <name evidence="1" type="primary">masp9.4</name>
</gene>
<dbReference type="EMBL" id="KU696415">
    <property type="protein sequence ID" value="ANW12319.1"/>
    <property type="molecule type" value="Genomic_DNA"/>
</dbReference>
<sequence>MPPRRPTILTFDNIMYNIRYSQSCYDDESKLCSVLLKATVDWDLLFADKDNRQLAPQQFKVRYNKNVYEVESVDYTFEDKTLTVTFLCDVRIDNSLVDTLMIHSNYDYFKNNEAHWSIPDYLNAQCNNMDDDDEDDE</sequence>
<proteinExistence type="predicted"/>
<organism evidence="1">
    <name type="scientific">Malacosoma sp. alphabaculovirus</name>
    <dbReference type="NCBI Taxonomy" id="1881632"/>
    <lineage>
        <taxon>Viruses</taxon>
        <taxon>Viruses incertae sedis</taxon>
        <taxon>Naldaviricetes</taxon>
        <taxon>Lefavirales</taxon>
        <taxon>Baculoviridae</taxon>
        <taxon>Alphabaculovirus</taxon>
    </lineage>
</organism>
<evidence type="ECO:0000313" key="1">
    <source>
        <dbReference type="EMBL" id="ANW12319.1"/>
    </source>
</evidence>
<name>A0A1B1V5Q5_9ABAC</name>
<accession>A0A1B1V5Q5</accession>
<protein>
    <submittedName>
        <fullName evidence="1">Uncharacterized protein</fullName>
    </submittedName>
</protein>
<reference evidence="1" key="1">
    <citation type="submission" date="2016-02" db="EMBL/GenBank/DDBJ databases">
        <authorList>
            <person name="Wen L."/>
            <person name="He K."/>
            <person name="Yang H."/>
        </authorList>
    </citation>
    <scope>NUCLEOTIDE SEQUENCE</scope>
    <source>
        <strain evidence="1">164</strain>
    </source>
</reference>